<name>A0A926IJU1_9FIRM</name>
<dbReference type="NCBIfam" id="TIGR00377">
    <property type="entry name" value="ant_ant_sig"/>
    <property type="match status" value="1"/>
</dbReference>
<gene>
    <name evidence="4" type="ORF">H8707_08905</name>
</gene>
<evidence type="ECO:0000256" key="1">
    <source>
        <dbReference type="ARBA" id="ARBA00009013"/>
    </source>
</evidence>
<keyword evidence="5" id="KW-1185">Reference proteome</keyword>
<dbReference type="PROSITE" id="PS50801">
    <property type="entry name" value="STAS"/>
    <property type="match status" value="1"/>
</dbReference>
<dbReference type="GO" id="GO:0043856">
    <property type="term" value="F:anti-sigma factor antagonist activity"/>
    <property type="evidence" value="ECO:0007669"/>
    <property type="project" value="InterPro"/>
</dbReference>
<dbReference type="InterPro" id="IPR003658">
    <property type="entry name" value="Anti-sigma_ant"/>
</dbReference>
<feature type="domain" description="STAS" evidence="3">
    <location>
        <begin position="1"/>
        <end position="111"/>
    </location>
</feature>
<dbReference type="InterPro" id="IPR002645">
    <property type="entry name" value="STAS_dom"/>
</dbReference>
<organism evidence="4 5">
    <name type="scientific">Paratissierella segnis</name>
    <dbReference type="NCBI Taxonomy" id="2763679"/>
    <lineage>
        <taxon>Bacteria</taxon>
        <taxon>Bacillati</taxon>
        <taxon>Bacillota</taxon>
        <taxon>Tissierellia</taxon>
        <taxon>Tissierellales</taxon>
        <taxon>Tissierellaceae</taxon>
        <taxon>Paratissierella</taxon>
    </lineage>
</organism>
<reference evidence="4" key="1">
    <citation type="submission" date="2020-08" db="EMBL/GenBank/DDBJ databases">
        <title>Genome public.</title>
        <authorList>
            <person name="Liu C."/>
            <person name="Sun Q."/>
        </authorList>
    </citation>
    <scope>NUCLEOTIDE SEQUENCE</scope>
    <source>
        <strain evidence="4">BX21</strain>
    </source>
</reference>
<evidence type="ECO:0000313" key="5">
    <source>
        <dbReference type="Proteomes" id="UP000601171"/>
    </source>
</evidence>
<dbReference type="InterPro" id="IPR036513">
    <property type="entry name" value="STAS_dom_sf"/>
</dbReference>
<protein>
    <recommendedName>
        <fullName evidence="2">Anti-sigma factor antagonist</fullName>
    </recommendedName>
</protein>
<dbReference type="Gene3D" id="3.30.750.24">
    <property type="entry name" value="STAS domain"/>
    <property type="match status" value="1"/>
</dbReference>
<dbReference type="PANTHER" id="PTHR33495">
    <property type="entry name" value="ANTI-SIGMA FACTOR ANTAGONIST TM_1081-RELATED-RELATED"/>
    <property type="match status" value="1"/>
</dbReference>
<evidence type="ECO:0000256" key="2">
    <source>
        <dbReference type="RuleBase" id="RU003749"/>
    </source>
</evidence>
<comment type="similarity">
    <text evidence="1 2">Belongs to the anti-sigma-factor antagonist family.</text>
</comment>
<accession>A0A926IJU1</accession>
<dbReference type="SUPFAM" id="SSF52091">
    <property type="entry name" value="SpoIIaa-like"/>
    <property type="match status" value="1"/>
</dbReference>
<dbReference type="Pfam" id="PF01740">
    <property type="entry name" value="STAS"/>
    <property type="match status" value="1"/>
</dbReference>
<comment type="caution">
    <text evidence="4">The sequence shown here is derived from an EMBL/GenBank/DDBJ whole genome shotgun (WGS) entry which is preliminary data.</text>
</comment>
<dbReference type="CDD" id="cd07043">
    <property type="entry name" value="STAS_anti-anti-sigma_factors"/>
    <property type="match status" value="1"/>
</dbReference>
<evidence type="ECO:0000259" key="3">
    <source>
        <dbReference type="PROSITE" id="PS50801"/>
    </source>
</evidence>
<proteinExistence type="inferred from homology"/>
<dbReference type="RefSeq" id="WP_262429815.1">
    <property type="nucleotide sequence ID" value="NZ_JACRTG010000019.1"/>
</dbReference>
<sequence>MSYTIDTEKNNLIVHFYGELDHHISEKARLKIDMKYKESSLKNIILDLTQLSLMDSSGIGLIMGRYKNATENKGKLAIVSSNVYVDKLIRMSGLLKIIEVYKNIDDALETLEG</sequence>
<evidence type="ECO:0000313" key="4">
    <source>
        <dbReference type="EMBL" id="MBC8588359.1"/>
    </source>
</evidence>
<dbReference type="PANTHER" id="PTHR33495:SF2">
    <property type="entry name" value="ANTI-SIGMA FACTOR ANTAGONIST TM_1081-RELATED"/>
    <property type="match status" value="1"/>
</dbReference>
<dbReference type="AlphaFoldDB" id="A0A926IJU1"/>
<dbReference type="Proteomes" id="UP000601171">
    <property type="component" value="Unassembled WGS sequence"/>
</dbReference>
<dbReference type="EMBL" id="JACRTG010000019">
    <property type="protein sequence ID" value="MBC8588359.1"/>
    <property type="molecule type" value="Genomic_DNA"/>
</dbReference>